<feature type="region of interest" description="Disordered" evidence="1">
    <location>
        <begin position="110"/>
        <end position="146"/>
    </location>
</feature>
<feature type="compositionally biased region" description="Acidic residues" evidence="1">
    <location>
        <begin position="120"/>
        <end position="134"/>
    </location>
</feature>
<keyword evidence="3" id="KW-1185">Reference proteome</keyword>
<protein>
    <submittedName>
        <fullName evidence="2">Uncharacterized protein</fullName>
    </submittedName>
</protein>
<feature type="compositionally biased region" description="Basic and acidic residues" evidence="1">
    <location>
        <begin position="135"/>
        <end position="145"/>
    </location>
</feature>
<reference evidence="2" key="1">
    <citation type="submission" date="2020-04" db="EMBL/GenBank/DDBJ databases">
        <authorList>
            <person name="Alioto T."/>
            <person name="Alioto T."/>
            <person name="Gomez Garrido J."/>
        </authorList>
    </citation>
    <scope>NUCLEOTIDE SEQUENCE</scope>
    <source>
        <strain evidence="2">A484AB</strain>
    </source>
</reference>
<evidence type="ECO:0000256" key="1">
    <source>
        <dbReference type="SAM" id="MobiDB-lite"/>
    </source>
</evidence>
<comment type="caution">
    <text evidence="2">The sequence shown here is derived from an EMBL/GenBank/DDBJ whole genome shotgun (WGS) entry which is preliminary data.</text>
</comment>
<dbReference type="Pfam" id="PF03564">
    <property type="entry name" value="DUF1759"/>
    <property type="match status" value="1"/>
</dbReference>
<evidence type="ECO:0000313" key="3">
    <source>
        <dbReference type="Proteomes" id="UP001152795"/>
    </source>
</evidence>
<dbReference type="AlphaFoldDB" id="A0A6S7IT62"/>
<dbReference type="EMBL" id="CACRXK020012013">
    <property type="protein sequence ID" value="CAB4022505.1"/>
    <property type="molecule type" value="Genomic_DNA"/>
</dbReference>
<dbReference type="Proteomes" id="UP001152795">
    <property type="component" value="Unassembled WGS sequence"/>
</dbReference>
<feature type="non-terminal residue" evidence="2">
    <location>
        <position position="346"/>
    </location>
</feature>
<name>A0A6S7IT62_PARCT</name>
<dbReference type="InterPro" id="IPR005312">
    <property type="entry name" value="DUF1759"/>
</dbReference>
<evidence type="ECO:0000313" key="2">
    <source>
        <dbReference type="EMBL" id="CAB4022505.1"/>
    </source>
</evidence>
<dbReference type="PANTHER" id="PTHR47331">
    <property type="entry name" value="PHD-TYPE DOMAIN-CONTAINING PROTEIN"/>
    <property type="match status" value="1"/>
</dbReference>
<gene>
    <name evidence="2" type="ORF">PACLA_8A004421</name>
</gene>
<sequence>MDKDKVKNIRRAAKGTLTRAFIACKNLIDAQRPVVEVKEAFDVVKNAYNGLEVKHEEFTMVLDDTQYDEAEEWMQACNSEYMKFSMMYNDYLNANVAEKENDDVVNQAINEDGNNANVDGENDENNSVNDDQESLDMHEPAEDKLSSVTKNVKLSSPFAMKHEKPKLPKFDGDVRQYFIFKSDFQHAVEAHCSERDTLTILRSCLNAQPAKLIEGISSDLKTAWKYLDQNYGNPRVVSDTVTSDLEKFKIIQPGEDYRFCELVNLVRRSYNILKEVKRKQDIDNTHVISLIERKMTKDDLRVWSRHINSRKFEPSMENLLEWMEEEMTARIRSGATIRKNTGTRSG</sequence>
<proteinExistence type="predicted"/>
<organism evidence="2 3">
    <name type="scientific">Paramuricea clavata</name>
    <name type="common">Red gorgonian</name>
    <name type="synonym">Violescent sea-whip</name>
    <dbReference type="NCBI Taxonomy" id="317549"/>
    <lineage>
        <taxon>Eukaryota</taxon>
        <taxon>Metazoa</taxon>
        <taxon>Cnidaria</taxon>
        <taxon>Anthozoa</taxon>
        <taxon>Octocorallia</taxon>
        <taxon>Malacalcyonacea</taxon>
        <taxon>Plexauridae</taxon>
        <taxon>Paramuricea</taxon>
    </lineage>
</organism>
<accession>A0A6S7IT62</accession>
<dbReference type="PANTHER" id="PTHR47331:SF4">
    <property type="entry name" value="PEPTIDASE S1 DOMAIN-CONTAINING PROTEIN"/>
    <property type="match status" value="1"/>
</dbReference>